<dbReference type="PANTHER" id="PTHR30024">
    <property type="entry name" value="ALIPHATIC SULFONATES-BINDING PROTEIN-RELATED"/>
    <property type="match status" value="1"/>
</dbReference>
<reference evidence="2 3" key="1">
    <citation type="submission" date="2020-10" db="EMBL/GenBank/DDBJ databases">
        <authorList>
            <person name="Castelo-Branco R."/>
            <person name="Eusebio N."/>
            <person name="Adriana R."/>
            <person name="Vieira A."/>
            <person name="Brugerolle De Fraissinette N."/>
            <person name="Rezende De Castro R."/>
            <person name="Schneider M.P."/>
            <person name="Vasconcelos V."/>
            <person name="Leao P.N."/>
        </authorList>
    </citation>
    <scope>NUCLEOTIDE SEQUENCE [LARGE SCALE GENOMIC DNA]</scope>
    <source>
        <strain evidence="2 3">LEGE 07299</strain>
    </source>
</reference>
<dbReference type="EMBL" id="JADEXF010000872">
    <property type="protein sequence ID" value="MBE9107502.1"/>
    <property type="molecule type" value="Genomic_DNA"/>
</dbReference>
<comment type="caution">
    <text evidence="2">The sequence shown here is derived from an EMBL/GenBank/DDBJ whole genome shotgun (WGS) entry which is preliminary data.</text>
</comment>
<accession>A0ABR9U549</accession>
<dbReference type="PANTHER" id="PTHR30024:SF42">
    <property type="entry name" value="ALIPHATIC SULFONATES-BINDING PROTEIN-RELATED"/>
    <property type="match status" value="1"/>
</dbReference>
<organism evidence="2 3">
    <name type="scientific">Nostoc cf. edaphicum LEGE 07299</name>
    <dbReference type="NCBI Taxonomy" id="2777974"/>
    <lineage>
        <taxon>Bacteria</taxon>
        <taxon>Bacillati</taxon>
        <taxon>Cyanobacteriota</taxon>
        <taxon>Cyanophyceae</taxon>
        <taxon>Nostocales</taxon>
        <taxon>Nostocaceae</taxon>
        <taxon>Nostoc</taxon>
    </lineage>
</organism>
<evidence type="ECO:0000313" key="2">
    <source>
        <dbReference type="EMBL" id="MBE9107502.1"/>
    </source>
</evidence>
<dbReference type="SUPFAM" id="SSF53850">
    <property type="entry name" value="Periplasmic binding protein-like II"/>
    <property type="match status" value="1"/>
</dbReference>
<dbReference type="InterPro" id="IPR015168">
    <property type="entry name" value="SsuA/THI5"/>
</dbReference>
<gene>
    <name evidence="2" type="ORF">IQ229_22005</name>
</gene>
<evidence type="ECO:0000259" key="1">
    <source>
        <dbReference type="Pfam" id="PF09084"/>
    </source>
</evidence>
<keyword evidence="3" id="KW-1185">Reference proteome</keyword>
<dbReference type="Pfam" id="PF09084">
    <property type="entry name" value="NMT1"/>
    <property type="match status" value="1"/>
</dbReference>
<sequence length="139" mass="15993">MCIVKNYTAPKGQAILVPEDSPIQTLADLKGKKIAFDKSSSAHYVLVRSLAKVGLDFSDMEPVYLTQPKALPRFRRGEIDAWVHFIWVPYTLHSYSCPKRLPRAIDCRFREHGDKASLEVPTYYYAIPELVRDYPDLLY</sequence>
<name>A0ABR9U549_9NOSO</name>
<feature type="domain" description="SsuA/THI5-like" evidence="1">
    <location>
        <begin position="13"/>
        <end position="87"/>
    </location>
</feature>
<evidence type="ECO:0000313" key="3">
    <source>
        <dbReference type="Proteomes" id="UP000647836"/>
    </source>
</evidence>
<proteinExistence type="predicted"/>
<dbReference type="Proteomes" id="UP000647836">
    <property type="component" value="Unassembled WGS sequence"/>
</dbReference>
<protein>
    <submittedName>
        <fullName evidence="2">ABC transporter substrate-binding protein</fullName>
    </submittedName>
</protein>
<dbReference type="Gene3D" id="3.40.190.10">
    <property type="entry name" value="Periplasmic binding protein-like II"/>
    <property type="match status" value="1"/>
</dbReference>